<evidence type="ECO:0000313" key="3">
    <source>
        <dbReference type="Proteomes" id="UP000011083"/>
    </source>
</evidence>
<dbReference type="Pfam" id="PF12937">
    <property type="entry name" value="F-box-like"/>
    <property type="match status" value="1"/>
</dbReference>
<name>L8GYK6_ACACF</name>
<feature type="domain" description="F-box" evidence="1">
    <location>
        <begin position="17"/>
        <end position="63"/>
    </location>
</feature>
<dbReference type="EMBL" id="KB007974">
    <property type="protein sequence ID" value="ELR17186.1"/>
    <property type="molecule type" value="Genomic_DNA"/>
</dbReference>
<dbReference type="PROSITE" id="PS50181">
    <property type="entry name" value="FBOX"/>
    <property type="match status" value="1"/>
</dbReference>
<dbReference type="GO" id="GO:0015031">
    <property type="term" value="P:protein transport"/>
    <property type="evidence" value="ECO:0007669"/>
    <property type="project" value="TreeGrafter"/>
</dbReference>
<dbReference type="RefSeq" id="XP_004339199.1">
    <property type="nucleotide sequence ID" value="XM_004339151.1"/>
</dbReference>
<dbReference type="Gene3D" id="1.20.1280.50">
    <property type="match status" value="1"/>
</dbReference>
<dbReference type="PANTHER" id="PTHR11188:SF17">
    <property type="entry name" value="FI21816P1"/>
    <property type="match status" value="1"/>
</dbReference>
<dbReference type="InterPro" id="IPR011021">
    <property type="entry name" value="Arrestin-like_N"/>
</dbReference>
<sequence>MEKSPADLEEFVWVDNRDFFANQPPEVILNIFSKLAVKDLGQAALVCRQWWAVSLEPSLWRSLFLEAKRAGTIEKPARESVSAPDDSWEDELVDWKERYRTTYHFRKGIFMGDRKKNEITIRLDSACLVAEDPALTLTGEVTLIVASKSITTHGIYIEFEAYERRFAPDEENEKKKTLWTLHHSVTDEVAWEARTSRKLTFMQGTHRFRFRVPFPRSTAPPSITRHIQSIQYSIAYGMRGVIAYPWPFLDHWNPIALYPLIVLPSPHTRLALMTAAREAPFEETFSRLGPGLEFTISLPKSGFFFGEKVRMTISVRNAMPWDYEQITVRPIELMRWRGQPKWNSVEPTKAELVARHLRQHQQHQQRQLRRLLSPRTLAAAHQPDAADHADPDQQALVDALLQYAGEQVFRVAVRKNSARRFVLEFAVDEAHVHPTPWCLPHTVELEHRYALKVKLRKQGLWAASTTEKAMTGSIVFDTPRLLLHHQHQT</sequence>
<dbReference type="PANTHER" id="PTHR11188">
    <property type="entry name" value="ARRESTIN DOMAIN CONTAINING PROTEIN"/>
    <property type="match status" value="1"/>
</dbReference>
<dbReference type="SUPFAM" id="SSF81383">
    <property type="entry name" value="F-box domain"/>
    <property type="match status" value="1"/>
</dbReference>
<dbReference type="GO" id="GO:0005737">
    <property type="term" value="C:cytoplasm"/>
    <property type="evidence" value="ECO:0007669"/>
    <property type="project" value="TreeGrafter"/>
</dbReference>
<dbReference type="Gene3D" id="2.60.40.640">
    <property type="match status" value="1"/>
</dbReference>
<gene>
    <name evidence="2" type="ORF">ACA1_058420</name>
</gene>
<evidence type="ECO:0000313" key="2">
    <source>
        <dbReference type="EMBL" id="ELR17186.1"/>
    </source>
</evidence>
<dbReference type="AlphaFoldDB" id="L8GYK6"/>
<dbReference type="KEGG" id="acan:ACA1_058420"/>
<dbReference type="InterPro" id="IPR036047">
    <property type="entry name" value="F-box-like_dom_sf"/>
</dbReference>
<dbReference type="InterPro" id="IPR014752">
    <property type="entry name" value="Arrestin-like_C"/>
</dbReference>
<reference evidence="2 3" key="1">
    <citation type="journal article" date="2013" name="Genome Biol.">
        <title>Genome of Acanthamoeba castellanii highlights extensive lateral gene transfer and early evolution of tyrosine kinase signaling.</title>
        <authorList>
            <person name="Clarke M."/>
            <person name="Lohan A.J."/>
            <person name="Liu B."/>
            <person name="Lagkouvardos I."/>
            <person name="Roy S."/>
            <person name="Zafar N."/>
            <person name="Bertelli C."/>
            <person name="Schilde C."/>
            <person name="Kianianmomeni A."/>
            <person name="Burglin T.R."/>
            <person name="Frech C."/>
            <person name="Turcotte B."/>
            <person name="Kopec K.O."/>
            <person name="Synnott J.M."/>
            <person name="Choo C."/>
            <person name="Paponov I."/>
            <person name="Finkler A."/>
            <person name="Soon Heng Tan C."/>
            <person name="Hutchins A.P."/>
            <person name="Weinmeier T."/>
            <person name="Rattei T."/>
            <person name="Chu J.S."/>
            <person name="Gimenez G."/>
            <person name="Irimia M."/>
            <person name="Rigden D.J."/>
            <person name="Fitzpatrick D.A."/>
            <person name="Lorenzo-Morales J."/>
            <person name="Bateman A."/>
            <person name="Chiu C.H."/>
            <person name="Tang P."/>
            <person name="Hegemann P."/>
            <person name="Fromm H."/>
            <person name="Raoult D."/>
            <person name="Greub G."/>
            <person name="Miranda-Saavedra D."/>
            <person name="Chen N."/>
            <person name="Nash P."/>
            <person name="Ginger M.L."/>
            <person name="Horn M."/>
            <person name="Schaap P."/>
            <person name="Caler L."/>
            <person name="Loftus B."/>
        </authorList>
    </citation>
    <scope>NUCLEOTIDE SEQUENCE [LARGE SCALE GENOMIC DNA]</scope>
    <source>
        <strain evidence="2 3">Neff</strain>
    </source>
</reference>
<dbReference type="InterPro" id="IPR001810">
    <property type="entry name" value="F-box_dom"/>
</dbReference>
<dbReference type="Proteomes" id="UP000011083">
    <property type="component" value="Unassembled WGS sequence"/>
</dbReference>
<dbReference type="VEuPathDB" id="AmoebaDB:ACA1_058420"/>
<dbReference type="GeneID" id="14918530"/>
<dbReference type="Pfam" id="PF00339">
    <property type="entry name" value="Arrestin_N"/>
    <property type="match status" value="1"/>
</dbReference>
<evidence type="ECO:0000259" key="1">
    <source>
        <dbReference type="PROSITE" id="PS50181"/>
    </source>
</evidence>
<accession>L8GYK6</accession>
<protein>
    <submittedName>
        <fullName evidence="2">Fbox domain containing protein</fullName>
    </submittedName>
</protein>
<keyword evidence="3" id="KW-1185">Reference proteome</keyword>
<organism evidence="2 3">
    <name type="scientific">Acanthamoeba castellanii (strain ATCC 30010 / Neff)</name>
    <dbReference type="NCBI Taxonomy" id="1257118"/>
    <lineage>
        <taxon>Eukaryota</taxon>
        <taxon>Amoebozoa</taxon>
        <taxon>Discosea</taxon>
        <taxon>Longamoebia</taxon>
        <taxon>Centramoebida</taxon>
        <taxon>Acanthamoebidae</taxon>
        <taxon>Acanthamoeba</taxon>
    </lineage>
</organism>
<dbReference type="InterPro" id="IPR050357">
    <property type="entry name" value="Arrestin_domain-protein"/>
</dbReference>
<dbReference type="OrthoDB" id="2095648at2759"/>
<proteinExistence type="predicted"/>